<accession>A0A5M3N770</accession>
<keyword evidence="11" id="KW-1185">Reference proteome</keyword>
<proteinExistence type="inferred from homology"/>
<keyword evidence="5" id="KW-0479">Metal-binding</keyword>
<evidence type="ECO:0000256" key="1">
    <source>
        <dbReference type="ARBA" id="ARBA00000077"/>
    </source>
</evidence>
<sequence>MSFKGWRTPSGLLDRASFIDSPHFSLALSFGAEAGSLGFITTGARHKKFGSIEDAQAFVDVQDVPSPHRTRASVANATAPAASSAAVIENPAGPRATRYKHEPAGREEHEDEVGADVVYCDGACRGNGQPGSVAGLGVWWGHDDPRNISERCPGDQTNNRAELCAIVRVLETTSASKGTLIIKTDSSYSIQCFQSWIPKWRANGFRASTGGPVKNQPLIKYLDALLTYHANSGHTIKLKHVKGHAGIPGNEGADRLAVAGTAFPKLEERDWKRDEDEVIAKMRPEIPGDLDEYADCLLDDEEAANCDETPTTREVPTTPPSPTKTVVKKTPQRQETKPPLANSSGKNPSRPPAKIADPRLPTAPSQQEYAGGLLSDDELLILGKDGNFDSDF</sequence>
<dbReference type="InterPro" id="IPR050092">
    <property type="entry name" value="RNase_H"/>
</dbReference>
<reference evidence="11" key="1">
    <citation type="journal article" date="2012" name="Science">
        <title>The Paleozoic origin of enzymatic lignin decomposition reconstructed from 31 fungal genomes.</title>
        <authorList>
            <person name="Floudas D."/>
            <person name="Binder M."/>
            <person name="Riley R."/>
            <person name="Barry K."/>
            <person name="Blanchette R.A."/>
            <person name="Henrissat B."/>
            <person name="Martinez A.T."/>
            <person name="Otillar R."/>
            <person name="Spatafora J.W."/>
            <person name="Yadav J.S."/>
            <person name="Aerts A."/>
            <person name="Benoit I."/>
            <person name="Boyd A."/>
            <person name="Carlson A."/>
            <person name="Copeland A."/>
            <person name="Coutinho P.M."/>
            <person name="de Vries R.P."/>
            <person name="Ferreira P."/>
            <person name="Findley K."/>
            <person name="Foster B."/>
            <person name="Gaskell J."/>
            <person name="Glotzer D."/>
            <person name="Gorecki P."/>
            <person name="Heitman J."/>
            <person name="Hesse C."/>
            <person name="Hori C."/>
            <person name="Igarashi K."/>
            <person name="Jurgens J.A."/>
            <person name="Kallen N."/>
            <person name="Kersten P."/>
            <person name="Kohler A."/>
            <person name="Kuees U."/>
            <person name="Kumar T.K.A."/>
            <person name="Kuo A."/>
            <person name="LaButti K."/>
            <person name="Larrondo L.F."/>
            <person name="Lindquist E."/>
            <person name="Ling A."/>
            <person name="Lombard V."/>
            <person name="Lucas S."/>
            <person name="Lundell T."/>
            <person name="Martin R."/>
            <person name="McLaughlin D.J."/>
            <person name="Morgenstern I."/>
            <person name="Morin E."/>
            <person name="Murat C."/>
            <person name="Nagy L.G."/>
            <person name="Nolan M."/>
            <person name="Ohm R.A."/>
            <person name="Patyshakuliyeva A."/>
            <person name="Rokas A."/>
            <person name="Ruiz-Duenas F.J."/>
            <person name="Sabat G."/>
            <person name="Salamov A."/>
            <person name="Samejima M."/>
            <person name="Schmutz J."/>
            <person name="Slot J.C."/>
            <person name="St John F."/>
            <person name="Stenlid J."/>
            <person name="Sun H."/>
            <person name="Sun S."/>
            <person name="Syed K."/>
            <person name="Tsang A."/>
            <person name="Wiebenga A."/>
            <person name="Young D."/>
            <person name="Pisabarro A."/>
            <person name="Eastwood D.C."/>
            <person name="Martin F."/>
            <person name="Cullen D."/>
            <person name="Grigoriev I.V."/>
            <person name="Hibbett D.S."/>
        </authorList>
    </citation>
    <scope>NUCLEOTIDE SEQUENCE [LARGE SCALE GENOMIC DNA]</scope>
    <source>
        <strain evidence="11">RWD-64-598 SS2</strain>
    </source>
</reference>
<keyword evidence="7" id="KW-0378">Hydrolase</keyword>
<protein>
    <recommendedName>
        <fullName evidence="3">ribonuclease H</fullName>
        <ecNumber evidence="3">3.1.26.4</ecNumber>
    </recommendedName>
</protein>
<comment type="caution">
    <text evidence="10">The sequence shown here is derived from an EMBL/GenBank/DDBJ whole genome shotgun (WGS) entry which is preliminary data.</text>
</comment>
<evidence type="ECO:0000256" key="5">
    <source>
        <dbReference type="ARBA" id="ARBA00022723"/>
    </source>
</evidence>
<dbReference type="OrthoDB" id="245563at2759"/>
<evidence type="ECO:0000313" key="11">
    <source>
        <dbReference type="Proteomes" id="UP000053558"/>
    </source>
</evidence>
<name>A0A5M3N770_CONPW</name>
<dbReference type="SUPFAM" id="SSF53098">
    <property type="entry name" value="Ribonuclease H-like"/>
    <property type="match status" value="1"/>
</dbReference>
<dbReference type="GeneID" id="19208737"/>
<dbReference type="KEGG" id="cput:CONPUDRAFT_69461"/>
<dbReference type="Gene3D" id="3.30.420.10">
    <property type="entry name" value="Ribonuclease H-like superfamily/Ribonuclease H"/>
    <property type="match status" value="1"/>
</dbReference>
<gene>
    <name evidence="10" type="ORF">CONPUDRAFT_69461</name>
</gene>
<dbReference type="AlphaFoldDB" id="A0A5M3N770"/>
<dbReference type="GO" id="GO:0046872">
    <property type="term" value="F:metal ion binding"/>
    <property type="evidence" value="ECO:0007669"/>
    <property type="project" value="UniProtKB-KW"/>
</dbReference>
<dbReference type="GO" id="GO:0004523">
    <property type="term" value="F:RNA-DNA hybrid ribonuclease activity"/>
    <property type="evidence" value="ECO:0007669"/>
    <property type="project" value="UniProtKB-EC"/>
</dbReference>
<dbReference type="InterPro" id="IPR036397">
    <property type="entry name" value="RNaseH_sf"/>
</dbReference>
<evidence type="ECO:0000256" key="3">
    <source>
        <dbReference type="ARBA" id="ARBA00012180"/>
    </source>
</evidence>
<dbReference type="InterPro" id="IPR012337">
    <property type="entry name" value="RNaseH-like_sf"/>
</dbReference>
<keyword evidence="6" id="KW-0255">Endonuclease</keyword>
<evidence type="ECO:0000256" key="4">
    <source>
        <dbReference type="ARBA" id="ARBA00022722"/>
    </source>
</evidence>
<evidence type="ECO:0000256" key="8">
    <source>
        <dbReference type="SAM" id="MobiDB-lite"/>
    </source>
</evidence>
<dbReference type="CDD" id="cd09280">
    <property type="entry name" value="RNase_HI_eukaryote_like"/>
    <property type="match status" value="1"/>
</dbReference>
<dbReference type="PROSITE" id="PS50879">
    <property type="entry name" value="RNASE_H_1"/>
    <property type="match status" value="1"/>
</dbReference>
<evidence type="ECO:0000256" key="6">
    <source>
        <dbReference type="ARBA" id="ARBA00022759"/>
    </source>
</evidence>
<dbReference type="RefSeq" id="XP_007762707.1">
    <property type="nucleotide sequence ID" value="XM_007764517.1"/>
</dbReference>
<organism evidence="10 11">
    <name type="scientific">Coniophora puteana (strain RWD-64-598)</name>
    <name type="common">Brown rot fungus</name>
    <dbReference type="NCBI Taxonomy" id="741705"/>
    <lineage>
        <taxon>Eukaryota</taxon>
        <taxon>Fungi</taxon>
        <taxon>Dikarya</taxon>
        <taxon>Basidiomycota</taxon>
        <taxon>Agaricomycotina</taxon>
        <taxon>Agaricomycetes</taxon>
        <taxon>Agaricomycetidae</taxon>
        <taxon>Boletales</taxon>
        <taxon>Coniophorineae</taxon>
        <taxon>Coniophoraceae</taxon>
        <taxon>Coniophora</taxon>
    </lineage>
</organism>
<evidence type="ECO:0000256" key="2">
    <source>
        <dbReference type="ARBA" id="ARBA00005300"/>
    </source>
</evidence>
<comment type="catalytic activity">
    <reaction evidence="1">
        <text>Endonucleolytic cleavage to 5'-phosphomonoester.</text>
        <dbReference type="EC" id="3.1.26.4"/>
    </reaction>
</comment>
<dbReference type="PANTHER" id="PTHR10642">
    <property type="entry name" value="RIBONUCLEASE H1"/>
    <property type="match status" value="1"/>
</dbReference>
<feature type="region of interest" description="Disordered" evidence="8">
    <location>
        <begin position="304"/>
        <end position="376"/>
    </location>
</feature>
<dbReference type="GO" id="GO:0003676">
    <property type="term" value="F:nucleic acid binding"/>
    <property type="evidence" value="ECO:0007669"/>
    <property type="project" value="InterPro"/>
</dbReference>
<evidence type="ECO:0000256" key="7">
    <source>
        <dbReference type="ARBA" id="ARBA00022801"/>
    </source>
</evidence>
<comment type="similarity">
    <text evidence="2">Belongs to the RNase H family.</text>
</comment>
<evidence type="ECO:0000313" key="10">
    <source>
        <dbReference type="EMBL" id="EIW87166.1"/>
    </source>
</evidence>
<dbReference type="OMA" id="HAGRARN"/>
<dbReference type="EC" id="3.1.26.4" evidence="3"/>
<keyword evidence="4" id="KW-0540">Nuclease</keyword>
<evidence type="ECO:0000259" key="9">
    <source>
        <dbReference type="PROSITE" id="PS50879"/>
    </source>
</evidence>
<dbReference type="Proteomes" id="UP000053558">
    <property type="component" value="Unassembled WGS sequence"/>
</dbReference>
<feature type="domain" description="RNase H type-1" evidence="9">
    <location>
        <begin position="112"/>
        <end position="262"/>
    </location>
</feature>
<dbReference type="EMBL" id="JH711573">
    <property type="protein sequence ID" value="EIW87166.1"/>
    <property type="molecule type" value="Genomic_DNA"/>
</dbReference>
<dbReference type="InterPro" id="IPR002156">
    <property type="entry name" value="RNaseH_domain"/>
</dbReference>
<dbReference type="PANTHER" id="PTHR10642:SF26">
    <property type="entry name" value="RIBONUCLEASE H1"/>
    <property type="match status" value="1"/>
</dbReference>
<dbReference type="Pfam" id="PF00075">
    <property type="entry name" value="RNase_H"/>
    <property type="match status" value="1"/>
</dbReference>
<dbReference type="GO" id="GO:0043137">
    <property type="term" value="P:DNA replication, removal of RNA primer"/>
    <property type="evidence" value="ECO:0007669"/>
    <property type="project" value="TreeGrafter"/>
</dbReference>